<evidence type="ECO:0000313" key="3">
    <source>
        <dbReference type="Proteomes" id="UP000324222"/>
    </source>
</evidence>
<name>A0A5B7GI03_PORTR</name>
<reference evidence="2 3" key="1">
    <citation type="submission" date="2019-05" db="EMBL/GenBank/DDBJ databases">
        <title>Another draft genome of Portunus trituberculatus and its Hox gene families provides insights of decapod evolution.</title>
        <authorList>
            <person name="Jeong J.-H."/>
            <person name="Song I."/>
            <person name="Kim S."/>
            <person name="Choi T."/>
            <person name="Kim D."/>
            <person name="Ryu S."/>
            <person name="Kim W."/>
        </authorList>
    </citation>
    <scope>NUCLEOTIDE SEQUENCE [LARGE SCALE GENOMIC DNA]</scope>
    <source>
        <tissue evidence="2">Muscle</tissue>
    </source>
</reference>
<organism evidence="2 3">
    <name type="scientific">Portunus trituberculatus</name>
    <name type="common">Swimming crab</name>
    <name type="synonym">Neptunus trituberculatus</name>
    <dbReference type="NCBI Taxonomy" id="210409"/>
    <lineage>
        <taxon>Eukaryota</taxon>
        <taxon>Metazoa</taxon>
        <taxon>Ecdysozoa</taxon>
        <taxon>Arthropoda</taxon>
        <taxon>Crustacea</taxon>
        <taxon>Multicrustacea</taxon>
        <taxon>Malacostraca</taxon>
        <taxon>Eumalacostraca</taxon>
        <taxon>Eucarida</taxon>
        <taxon>Decapoda</taxon>
        <taxon>Pleocyemata</taxon>
        <taxon>Brachyura</taxon>
        <taxon>Eubrachyura</taxon>
        <taxon>Portunoidea</taxon>
        <taxon>Portunidae</taxon>
        <taxon>Portuninae</taxon>
        <taxon>Portunus</taxon>
    </lineage>
</organism>
<protein>
    <submittedName>
        <fullName evidence="2">Uncharacterized protein</fullName>
    </submittedName>
</protein>
<feature type="compositionally biased region" description="Basic and acidic residues" evidence="1">
    <location>
        <begin position="140"/>
        <end position="150"/>
    </location>
</feature>
<feature type="compositionally biased region" description="Polar residues" evidence="1">
    <location>
        <begin position="1"/>
        <end position="11"/>
    </location>
</feature>
<dbReference type="EMBL" id="VSRR010016974">
    <property type="protein sequence ID" value="MPC59910.1"/>
    <property type="molecule type" value="Genomic_DNA"/>
</dbReference>
<dbReference type="Proteomes" id="UP000324222">
    <property type="component" value="Unassembled WGS sequence"/>
</dbReference>
<gene>
    <name evidence="2" type="ORF">E2C01_053939</name>
</gene>
<evidence type="ECO:0000256" key="1">
    <source>
        <dbReference type="SAM" id="MobiDB-lite"/>
    </source>
</evidence>
<comment type="caution">
    <text evidence="2">The sequence shown here is derived from an EMBL/GenBank/DDBJ whole genome shotgun (WGS) entry which is preliminary data.</text>
</comment>
<accession>A0A5B7GI03</accession>
<feature type="region of interest" description="Disordered" evidence="1">
    <location>
        <begin position="1"/>
        <end position="32"/>
    </location>
</feature>
<keyword evidence="3" id="KW-1185">Reference proteome</keyword>
<sequence length="150" mass="16787">MKWTSKQTQRGAENGGAAAEKTRGEGRRSASGGIFITSPVDMMICKFIGMLMQATMVIIYRNERFQGPLLAISLSENLYKRHTAFHRFAGPTRLKAGGAQEEEGRAYRAAIQKSDRAMVWALGEGGSGRRQEEEMEEENEKQRGKTKEEK</sequence>
<evidence type="ECO:0000313" key="2">
    <source>
        <dbReference type="EMBL" id="MPC59910.1"/>
    </source>
</evidence>
<feature type="region of interest" description="Disordered" evidence="1">
    <location>
        <begin position="123"/>
        <end position="150"/>
    </location>
</feature>
<dbReference type="AlphaFoldDB" id="A0A5B7GI03"/>
<proteinExistence type="predicted"/>